<evidence type="ECO:0000313" key="6">
    <source>
        <dbReference type="Proteomes" id="UP000291116"/>
    </source>
</evidence>
<gene>
    <name evidence="5" type="ORF">PSNMU_V1.4_AUG-EV-PASAV3_0025160</name>
</gene>
<dbReference type="Gene3D" id="1.25.40.10">
    <property type="entry name" value="Tetratricopeptide repeat domain"/>
    <property type="match status" value="5"/>
</dbReference>
<evidence type="ECO:0008006" key="7">
    <source>
        <dbReference type="Google" id="ProtNLM"/>
    </source>
</evidence>
<protein>
    <recommendedName>
        <fullName evidence="7">SH3 domain-containing protein</fullName>
    </recommendedName>
</protein>
<keyword evidence="1" id="KW-0677">Repeat</keyword>
<dbReference type="EMBL" id="CAACVS010000068">
    <property type="protein sequence ID" value="VEU35770.1"/>
    <property type="molecule type" value="Genomic_DNA"/>
</dbReference>
<dbReference type="Pfam" id="PF13374">
    <property type="entry name" value="TPR_10"/>
    <property type="match status" value="1"/>
</dbReference>
<dbReference type="InterPro" id="IPR019734">
    <property type="entry name" value="TPR_rpt"/>
</dbReference>
<name>A0A448Z179_9STRA</name>
<accession>A0A448Z179</accession>
<dbReference type="Pfam" id="PF13424">
    <property type="entry name" value="TPR_12"/>
    <property type="match status" value="4"/>
</dbReference>
<dbReference type="SMART" id="SM00028">
    <property type="entry name" value="TPR"/>
    <property type="match status" value="17"/>
</dbReference>
<dbReference type="SUPFAM" id="SSF50044">
    <property type="entry name" value="SH3-domain"/>
    <property type="match status" value="1"/>
</dbReference>
<dbReference type="Proteomes" id="UP000291116">
    <property type="component" value="Unassembled WGS sequence"/>
</dbReference>
<dbReference type="PROSITE" id="PS50005">
    <property type="entry name" value="TPR"/>
    <property type="match status" value="3"/>
</dbReference>
<feature type="compositionally biased region" description="Polar residues" evidence="4">
    <location>
        <begin position="803"/>
        <end position="812"/>
    </location>
</feature>
<dbReference type="InterPro" id="IPR036028">
    <property type="entry name" value="SH3-like_dom_sf"/>
</dbReference>
<keyword evidence="2 3" id="KW-0802">TPR repeat</keyword>
<feature type="region of interest" description="Disordered" evidence="4">
    <location>
        <begin position="65"/>
        <end position="90"/>
    </location>
</feature>
<feature type="compositionally biased region" description="Polar residues" evidence="4">
    <location>
        <begin position="80"/>
        <end position="90"/>
    </location>
</feature>
<dbReference type="InterPro" id="IPR011990">
    <property type="entry name" value="TPR-like_helical_dom_sf"/>
</dbReference>
<evidence type="ECO:0000256" key="4">
    <source>
        <dbReference type="SAM" id="MobiDB-lite"/>
    </source>
</evidence>
<dbReference type="PANTHER" id="PTHR45641">
    <property type="entry name" value="TETRATRICOPEPTIDE REPEAT PROTEIN (AFU_ORTHOLOGUE AFUA_6G03870)"/>
    <property type="match status" value="1"/>
</dbReference>
<sequence length="1673" mass="187598">MLSIDTSRDDGETEEDINQNKSESLSNEIKLKSPTYGMHLFPTEAHKQKQKQQLHVARTCSTTGSITSHEYSSHTRSCHSKNSGTTRGSCADSNNKIVVSSFSNLATQSIRQGKYQQALEYYQLALQDYRTESTKTTIVELVNAAATCFNLGALAKKLRDYSMAADYFTEAQDVYLRSRSIIESYVRSGGAGSLSTAASSASCSSASIYSCQVCLLQLIVETLHARAHLHYKYQSQIDDAVECHEEAVELLEDSNVKRDNSSNKQPRFPADHDIVFQRIHFSILPQELRWQLLVTSYQALGKFYMEKGELEDAIVAYKETLSVLRKLNDFKIESTVQRQEEILQILRALSDFYWKNHSESTDIVKLERVAYVQEDLECWEKAMQCWEHILHCQSKQHGNESYEVSVTLGQLARVMVLEGNLEGGLDLYQATADISLKNNKIKENSSNLKDAVFSIPEDVFASIMDLHNELDRIPDAINWLKSLLSKSERREDQARIQLELGKLYLHQGFIHAASDALYLSLELFDGEDASAFELLKKVKFLGERRDHGDTEGDSSERVDAAADLMDCRNTGVDCLKAITEDGESAFGSTLDPSKSVKENEAFDTSYDESEDLSKLMANVDYECGDDIDLQRINIDPNISGNSTLNCKNDLEEHLELIDDEKKEEEGPLKSLSTGAETLGYGIQYISDDVPLTSDEEPVSSFGGSPVKQTSVSTKSVATNELYSEKMDIADIYSSTSSPSNKIESIEPIQNGAETLEMHDTGPTTDSKVEAEENESSAEQGPRFRFQERPIITQTEASGFEDTPISTSNSADSRTALLNPAGKSVAAQTSIHLPLLMISPKNPIDDKVSRGKKCYAEISDKQSIRTGRSRLVKALSSPFRRSRSKSRSTTSNRLVPLDEEKEVRQSMPTRRSQNELDEESCNSKEAPISYIDIRGGPDDDRSLVSQLTFREYEMLSKKKEKQSENGHWWWGVSSEGLEGWFPSNYVNQAVEAAEGFLSAKAIHDRVKSRPLDFDSEDESELDELDEDDFSLLKDSFSKESKAQVATVDSGKKISITKPMEVPVKSRRHLLESSGQNEWNEVTNVGDIEPLCLESQIHQKKLQVECSRTQNGQEDISVAMLLFDLAKLYMQKRASADALLYSHQALRIQKSTLHLPEACKSLNLMAEVHCREQRYKDALSCYYEARRIQGSLYGYFHQEIARNLNNCGQVLARQGEFDLAMDKHKEALRIVKECCGENVKNPLVSDTLIQIGAVYYKERNSLANIQSQQNDGYKTFIEGGMLEVIGRAHEDRGSYRMAIAFFEEKLQFLNATENSDDLEDVAETLNSLGMLSCRAGMYLEAIDYYDRALGIQMKLGCDDVQLAMARVLAGSVQYSLGHFTKALKLFQDALSTLRQVGLEHETVAATLFHIGLVYAALCNYDEAMSNLRDALDIQSKLLGMEHPATFRTRREIGNLHAVYDSEIKSAFEEYNNIIVAQKRIHGEKHPYVAETLHSIGCAQARQGNLSDALRTLEDCYNMRLPFLGMDHPQQASTLHEIAKIQLKRGRLKKAIHIIDASLNIRVESLSDHHIDVALTMTTKASCLVAKGNFVDANKLFQEALPVAKTAVGCMHPSIAWIQVQIGVMNLRKCDFDRAMIAVKSAIEIYSNSNLDQDHPGIKEATDELERIERAEMLCV</sequence>
<feature type="repeat" description="TPR" evidence="3">
    <location>
        <begin position="1320"/>
        <end position="1353"/>
    </location>
</feature>
<evidence type="ECO:0000256" key="1">
    <source>
        <dbReference type="ARBA" id="ARBA00022737"/>
    </source>
</evidence>
<evidence type="ECO:0000256" key="2">
    <source>
        <dbReference type="ARBA" id="ARBA00022803"/>
    </source>
</evidence>
<feature type="region of interest" description="Disordered" evidence="4">
    <location>
        <begin position="873"/>
        <end position="920"/>
    </location>
</feature>
<dbReference type="PANTHER" id="PTHR45641:SF19">
    <property type="entry name" value="NEPHROCYSTIN-3"/>
    <property type="match status" value="1"/>
</dbReference>
<feature type="region of interest" description="Disordered" evidence="4">
    <location>
        <begin position="754"/>
        <end position="814"/>
    </location>
</feature>
<feature type="repeat" description="TPR" evidence="3">
    <location>
        <begin position="1402"/>
        <end position="1435"/>
    </location>
</feature>
<dbReference type="OrthoDB" id="43776at2759"/>
<evidence type="ECO:0000256" key="3">
    <source>
        <dbReference type="PROSITE-ProRule" id="PRU00339"/>
    </source>
</evidence>
<keyword evidence="6" id="KW-1185">Reference proteome</keyword>
<feature type="repeat" description="TPR" evidence="3">
    <location>
        <begin position="294"/>
        <end position="327"/>
    </location>
</feature>
<feature type="region of interest" description="Disordered" evidence="4">
    <location>
        <begin position="1"/>
        <end position="29"/>
    </location>
</feature>
<organism evidence="5 6">
    <name type="scientific">Pseudo-nitzschia multistriata</name>
    <dbReference type="NCBI Taxonomy" id="183589"/>
    <lineage>
        <taxon>Eukaryota</taxon>
        <taxon>Sar</taxon>
        <taxon>Stramenopiles</taxon>
        <taxon>Ochrophyta</taxon>
        <taxon>Bacillariophyta</taxon>
        <taxon>Bacillariophyceae</taxon>
        <taxon>Bacillariophycidae</taxon>
        <taxon>Bacillariales</taxon>
        <taxon>Bacillariaceae</taxon>
        <taxon>Pseudo-nitzschia</taxon>
    </lineage>
</organism>
<proteinExistence type="predicted"/>
<evidence type="ECO:0000313" key="5">
    <source>
        <dbReference type="EMBL" id="VEU35770.1"/>
    </source>
</evidence>
<dbReference type="SUPFAM" id="SSF48452">
    <property type="entry name" value="TPR-like"/>
    <property type="match status" value="6"/>
</dbReference>
<reference evidence="5 6" key="1">
    <citation type="submission" date="2019-01" db="EMBL/GenBank/DDBJ databases">
        <authorList>
            <person name="Ferrante I. M."/>
        </authorList>
    </citation>
    <scope>NUCLEOTIDE SEQUENCE [LARGE SCALE GENOMIC DNA]</scope>
    <source>
        <strain evidence="5 6">B856</strain>
    </source>
</reference>
<feature type="compositionally biased region" description="Basic and acidic residues" evidence="4">
    <location>
        <begin position="1"/>
        <end position="10"/>
    </location>
</feature>
<dbReference type="Gene3D" id="2.30.30.40">
    <property type="entry name" value="SH3 Domains"/>
    <property type="match status" value="1"/>
</dbReference>